<proteinExistence type="predicted"/>
<dbReference type="Gene3D" id="2.40.160.60">
    <property type="entry name" value="Outer membrane protein transport protein (OMPP1/FadL/TodX)"/>
    <property type="match status" value="1"/>
</dbReference>
<dbReference type="EMBL" id="UINC01093960">
    <property type="protein sequence ID" value="SVC48791.1"/>
    <property type="molecule type" value="Genomic_DNA"/>
</dbReference>
<protein>
    <recommendedName>
        <fullName evidence="2">DUF5723 domain-containing protein</fullName>
    </recommendedName>
</protein>
<accession>A0A382MN94</accession>
<sequence length="146" mass="15909">MSANFIGMNNGARALAMGNAFVALSDEATAIFSNPAGLARINQYYLRGSHQNLFGLSDLSNDMIAISFPTPHFRTGIAVQQIILVDTYSEQIFYLSTAGIIKPKNIPIRFGASLKYESAKVKNYENAKSPANFDLDLGVLVDLTEN</sequence>
<gene>
    <name evidence="1" type="ORF">METZ01_LOCUS301645</name>
</gene>
<reference evidence="1" key="1">
    <citation type="submission" date="2018-05" db="EMBL/GenBank/DDBJ databases">
        <authorList>
            <person name="Lanie J.A."/>
            <person name="Ng W.-L."/>
            <person name="Kazmierczak K.M."/>
            <person name="Andrzejewski T.M."/>
            <person name="Davidsen T.M."/>
            <person name="Wayne K.J."/>
            <person name="Tettelin H."/>
            <person name="Glass J.I."/>
            <person name="Rusch D."/>
            <person name="Podicherti R."/>
            <person name="Tsui H.-C.T."/>
            <person name="Winkler M.E."/>
        </authorList>
    </citation>
    <scope>NUCLEOTIDE SEQUENCE</scope>
</reference>
<dbReference type="AlphaFoldDB" id="A0A382MN94"/>
<evidence type="ECO:0000313" key="1">
    <source>
        <dbReference type="EMBL" id="SVC48791.1"/>
    </source>
</evidence>
<name>A0A382MN94_9ZZZZ</name>
<evidence type="ECO:0008006" key="2">
    <source>
        <dbReference type="Google" id="ProtNLM"/>
    </source>
</evidence>
<organism evidence="1">
    <name type="scientific">marine metagenome</name>
    <dbReference type="NCBI Taxonomy" id="408172"/>
    <lineage>
        <taxon>unclassified sequences</taxon>
        <taxon>metagenomes</taxon>
        <taxon>ecological metagenomes</taxon>
    </lineage>
</organism>
<feature type="non-terminal residue" evidence="1">
    <location>
        <position position="146"/>
    </location>
</feature>